<dbReference type="Proteomes" id="UP001141806">
    <property type="component" value="Unassembled WGS sequence"/>
</dbReference>
<dbReference type="GO" id="GO:0005737">
    <property type="term" value="C:cytoplasm"/>
    <property type="evidence" value="ECO:0007669"/>
    <property type="project" value="UniProtKB-SubCell"/>
</dbReference>
<comment type="subcellular location">
    <subcellularLocation>
        <location evidence="2">Cytoplasm</location>
    </subcellularLocation>
    <subcellularLocation>
        <location evidence="1">Nucleus</location>
    </subcellularLocation>
</comment>
<dbReference type="InterPro" id="IPR025265">
    <property type="entry name" value="WPP_dom"/>
</dbReference>
<evidence type="ECO:0000256" key="5">
    <source>
        <dbReference type="SAM" id="MobiDB-lite"/>
    </source>
</evidence>
<dbReference type="PANTHER" id="PTHR34362:SF1">
    <property type="entry name" value="WPP DOMAIN-CONTAINING PROTEIN 1-RELATED"/>
    <property type="match status" value="1"/>
</dbReference>
<organism evidence="7 8">
    <name type="scientific">Protea cynaroides</name>
    <dbReference type="NCBI Taxonomy" id="273540"/>
    <lineage>
        <taxon>Eukaryota</taxon>
        <taxon>Viridiplantae</taxon>
        <taxon>Streptophyta</taxon>
        <taxon>Embryophyta</taxon>
        <taxon>Tracheophyta</taxon>
        <taxon>Spermatophyta</taxon>
        <taxon>Magnoliopsida</taxon>
        <taxon>Proteales</taxon>
        <taxon>Proteaceae</taxon>
        <taxon>Protea</taxon>
    </lineage>
</organism>
<dbReference type="GO" id="GO:0000278">
    <property type="term" value="P:mitotic cell cycle"/>
    <property type="evidence" value="ECO:0007669"/>
    <property type="project" value="InterPro"/>
</dbReference>
<evidence type="ECO:0000256" key="1">
    <source>
        <dbReference type="ARBA" id="ARBA00004123"/>
    </source>
</evidence>
<dbReference type="OrthoDB" id="1927559at2759"/>
<feature type="domain" description="WPP" evidence="6">
    <location>
        <begin position="46"/>
        <end position="141"/>
    </location>
</feature>
<feature type="compositionally biased region" description="Basic and acidic residues" evidence="5">
    <location>
        <begin position="163"/>
        <end position="172"/>
    </location>
</feature>
<reference evidence="7" key="1">
    <citation type="journal article" date="2023" name="Plant J.">
        <title>The genome of the king protea, Protea cynaroides.</title>
        <authorList>
            <person name="Chang J."/>
            <person name="Duong T.A."/>
            <person name="Schoeman C."/>
            <person name="Ma X."/>
            <person name="Roodt D."/>
            <person name="Barker N."/>
            <person name="Li Z."/>
            <person name="Van de Peer Y."/>
            <person name="Mizrachi E."/>
        </authorList>
    </citation>
    <scope>NUCLEOTIDE SEQUENCE</scope>
    <source>
        <tissue evidence="7">Young leaves</tissue>
    </source>
</reference>
<evidence type="ECO:0000313" key="8">
    <source>
        <dbReference type="Proteomes" id="UP001141806"/>
    </source>
</evidence>
<sequence>MSDKEESNIGVVEVEGAKPPTPMVEIEESEQQKQSSRVKLEKMNISFSIWPPTQKTREAVIKRLVETLSTPSVLSKRYGSMPADDASSTARQIEEEAFSAASVAASSNTGEDDGIEILQLYSKEISKRMLDTVKARAASASSPVNQSQASVATEASATPPASPEEKNVLSLW</sequence>
<comment type="caution">
    <text evidence="7">The sequence shown here is derived from an EMBL/GenBank/DDBJ whole genome shotgun (WGS) entry which is preliminary data.</text>
</comment>
<protein>
    <recommendedName>
        <fullName evidence="6">WPP domain-containing protein</fullName>
    </recommendedName>
</protein>
<evidence type="ECO:0000256" key="2">
    <source>
        <dbReference type="ARBA" id="ARBA00004496"/>
    </source>
</evidence>
<evidence type="ECO:0000313" key="7">
    <source>
        <dbReference type="EMBL" id="KAJ4966323.1"/>
    </source>
</evidence>
<evidence type="ECO:0000256" key="3">
    <source>
        <dbReference type="ARBA" id="ARBA00022490"/>
    </source>
</evidence>
<keyword evidence="4" id="KW-0539">Nucleus</keyword>
<feature type="compositionally biased region" description="Polar residues" evidence="5">
    <location>
        <begin position="139"/>
        <end position="148"/>
    </location>
</feature>
<keyword evidence="8" id="KW-1185">Reference proteome</keyword>
<proteinExistence type="predicted"/>
<keyword evidence="3" id="KW-0963">Cytoplasm</keyword>
<dbReference type="EMBL" id="JAMYWD010000007">
    <property type="protein sequence ID" value="KAJ4966323.1"/>
    <property type="molecule type" value="Genomic_DNA"/>
</dbReference>
<feature type="compositionally biased region" description="Low complexity" evidence="5">
    <location>
        <begin position="149"/>
        <end position="159"/>
    </location>
</feature>
<evidence type="ECO:0000259" key="6">
    <source>
        <dbReference type="Pfam" id="PF13943"/>
    </source>
</evidence>
<dbReference type="Pfam" id="PF13943">
    <property type="entry name" value="WPP"/>
    <property type="match status" value="1"/>
</dbReference>
<dbReference type="InterPro" id="IPR038214">
    <property type="entry name" value="WPP_sf"/>
</dbReference>
<feature type="region of interest" description="Disordered" evidence="5">
    <location>
        <begin position="136"/>
        <end position="172"/>
    </location>
</feature>
<dbReference type="GO" id="GO:0005634">
    <property type="term" value="C:nucleus"/>
    <property type="evidence" value="ECO:0007669"/>
    <property type="project" value="UniProtKB-SubCell"/>
</dbReference>
<accession>A0A9Q0K9D4</accession>
<dbReference type="InterPro" id="IPR044692">
    <property type="entry name" value="WPP1/2/3"/>
</dbReference>
<name>A0A9Q0K9D4_9MAGN</name>
<dbReference type="AlphaFoldDB" id="A0A9Q0K9D4"/>
<dbReference type="GO" id="GO:0048527">
    <property type="term" value="P:lateral root development"/>
    <property type="evidence" value="ECO:0007669"/>
    <property type="project" value="InterPro"/>
</dbReference>
<evidence type="ECO:0000256" key="4">
    <source>
        <dbReference type="ARBA" id="ARBA00023242"/>
    </source>
</evidence>
<gene>
    <name evidence="7" type="ORF">NE237_018172</name>
</gene>
<dbReference type="Gene3D" id="1.10.246.200">
    <property type="entry name" value="WPP domain"/>
    <property type="match status" value="1"/>
</dbReference>
<feature type="region of interest" description="Disordered" evidence="5">
    <location>
        <begin position="1"/>
        <end position="37"/>
    </location>
</feature>
<dbReference type="PANTHER" id="PTHR34362">
    <property type="entry name" value="WPP DOMAIN-CONTAINING PROTEIN 1-RELATED"/>
    <property type="match status" value="1"/>
</dbReference>